<feature type="chain" id="PRO_5042259944" evidence="1">
    <location>
        <begin position="22"/>
        <end position="130"/>
    </location>
</feature>
<organism evidence="2 3">
    <name type="scientific">Lasiosphaeria ovina</name>
    <dbReference type="NCBI Taxonomy" id="92902"/>
    <lineage>
        <taxon>Eukaryota</taxon>
        <taxon>Fungi</taxon>
        <taxon>Dikarya</taxon>
        <taxon>Ascomycota</taxon>
        <taxon>Pezizomycotina</taxon>
        <taxon>Sordariomycetes</taxon>
        <taxon>Sordariomycetidae</taxon>
        <taxon>Sordariales</taxon>
        <taxon>Lasiosphaeriaceae</taxon>
        <taxon>Lasiosphaeria</taxon>
    </lineage>
</organism>
<protein>
    <submittedName>
        <fullName evidence="2">Uncharacterized protein</fullName>
    </submittedName>
</protein>
<dbReference type="Proteomes" id="UP001287356">
    <property type="component" value="Unassembled WGS sequence"/>
</dbReference>
<dbReference type="AlphaFoldDB" id="A0AAE0K7J1"/>
<evidence type="ECO:0000313" key="3">
    <source>
        <dbReference type="Proteomes" id="UP001287356"/>
    </source>
</evidence>
<reference evidence="2" key="2">
    <citation type="submission" date="2023-06" db="EMBL/GenBank/DDBJ databases">
        <authorList>
            <consortium name="Lawrence Berkeley National Laboratory"/>
            <person name="Haridas S."/>
            <person name="Hensen N."/>
            <person name="Bonometti L."/>
            <person name="Westerberg I."/>
            <person name="Brannstrom I.O."/>
            <person name="Guillou S."/>
            <person name="Cros-Aarteil S."/>
            <person name="Calhoun S."/>
            <person name="Kuo A."/>
            <person name="Mondo S."/>
            <person name="Pangilinan J."/>
            <person name="Riley R."/>
            <person name="Labutti K."/>
            <person name="Andreopoulos B."/>
            <person name="Lipzen A."/>
            <person name="Chen C."/>
            <person name="Yanf M."/>
            <person name="Daum C."/>
            <person name="Ng V."/>
            <person name="Clum A."/>
            <person name="Steindorff A."/>
            <person name="Ohm R."/>
            <person name="Martin F."/>
            <person name="Silar P."/>
            <person name="Natvig D."/>
            <person name="Lalanne C."/>
            <person name="Gautier V."/>
            <person name="Ament-Velasquez S.L."/>
            <person name="Kruys A."/>
            <person name="Hutchinson M.I."/>
            <person name="Powell A.J."/>
            <person name="Barry K."/>
            <person name="Miller A.N."/>
            <person name="Grigoriev I.V."/>
            <person name="Debuchy R."/>
            <person name="Gladieux P."/>
            <person name="Thoren M.H."/>
            <person name="Johannesson H."/>
        </authorList>
    </citation>
    <scope>NUCLEOTIDE SEQUENCE</scope>
    <source>
        <strain evidence="2">CBS 958.72</strain>
    </source>
</reference>
<accession>A0AAE0K7J1</accession>
<keyword evidence="1" id="KW-0732">Signal</keyword>
<comment type="caution">
    <text evidence="2">The sequence shown here is derived from an EMBL/GenBank/DDBJ whole genome shotgun (WGS) entry which is preliminary data.</text>
</comment>
<feature type="signal peptide" evidence="1">
    <location>
        <begin position="1"/>
        <end position="21"/>
    </location>
</feature>
<reference evidence="2" key="1">
    <citation type="journal article" date="2023" name="Mol. Phylogenet. Evol.">
        <title>Genome-scale phylogeny and comparative genomics of the fungal order Sordariales.</title>
        <authorList>
            <person name="Hensen N."/>
            <person name="Bonometti L."/>
            <person name="Westerberg I."/>
            <person name="Brannstrom I.O."/>
            <person name="Guillou S."/>
            <person name="Cros-Aarteil S."/>
            <person name="Calhoun S."/>
            <person name="Haridas S."/>
            <person name="Kuo A."/>
            <person name="Mondo S."/>
            <person name="Pangilinan J."/>
            <person name="Riley R."/>
            <person name="LaButti K."/>
            <person name="Andreopoulos B."/>
            <person name="Lipzen A."/>
            <person name="Chen C."/>
            <person name="Yan M."/>
            <person name="Daum C."/>
            <person name="Ng V."/>
            <person name="Clum A."/>
            <person name="Steindorff A."/>
            <person name="Ohm R.A."/>
            <person name="Martin F."/>
            <person name="Silar P."/>
            <person name="Natvig D.O."/>
            <person name="Lalanne C."/>
            <person name="Gautier V."/>
            <person name="Ament-Velasquez S.L."/>
            <person name="Kruys A."/>
            <person name="Hutchinson M.I."/>
            <person name="Powell A.J."/>
            <person name="Barry K."/>
            <person name="Miller A.N."/>
            <person name="Grigoriev I.V."/>
            <person name="Debuchy R."/>
            <person name="Gladieux P."/>
            <person name="Hiltunen Thoren M."/>
            <person name="Johannesson H."/>
        </authorList>
    </citation>
    <scope>NUCLEOTIDE SEQUENCE</scope>
    <source>
        <strain evidence="2">CBS 958.72</strain>
    </source>
</reference>
<name>A0AAE0K7J1_9PEZI</name>
<sequence>MAEWAMSVFGPILLARSRCLGFLSPSEGGGEMAWQLCPVSGRCGYDDAHDTIRIGILYIPLQLSANKRRQGQPFSCVWPNGVRQAQLAERLLHRAKPPLPALSRQTSRSLVLAGLDWLGTVSITNERGYL</sequence>
<keyword evidence="3" id="KW-1185">Reference proteome</keyword>
<proteinExistence type="predicted"/>
<evidence type="ECO:0000256" key="1">
    <source>
        <dbReference type="SAM" id="SignalP"/>
    </source>
</evidence>
<evidence type="ECO:0000313" key="2">
    <source>
        <dbReference type="EMBL" id="KAK3371314.1"/>
    </source>
</evidence>
<dbReference type="EMBL" id="JAULSN010000005">
    <property type="protein sequence ID" value="KAK3371314.1"/>
    <property type="molecule type" value="Genomic_DNA"/>
</dbReference>
<gene>
    <name evidence="2" type="ORF">B0T24DRAFT_315524</name>
</gene>